<organism evidence="2">
    <name type="scientific">Hexamita inflata</name>
    <dbReference type="NCBI Taxonomy" id="28002"/>
    <lineage>
        <taxon>Eukaryota</taxon>
        <taxon>Metamonada</taxon>
        <taxon>Diplomonadida</taxon>
        <taxon>Hexamitidae</taxon>
        <taxon>Hexamitinae</taxon>
        <taxon>Hexamita</taxon>
    </lineage>
</organism>
<dbReference type="PANTHER" id="PTHR24067">
    <property type="entry name" value="UBIQUITIN-CONJUGATING ENZYME E2"/>
    <property type="match status" value="1"/>
</dbReference>
<dbReference type="AlphaFoldDB" id="A0AA86RHB7"/>
<dbReference type="Pfam" id="PF00179">
    <property type="entry name" value="UQ_con"/>
    <property type="match status" value="1"/>
</dbReference>
<reference evidence="2" key="1">
    <citation type="submission" date="2023-06" db="EMBL/GenBank/DDBJ databases">
        <authorList>
            <person name="Kurt Z."/>
        </authorList>
    </citation>
    <scope>NUCLEOTIDE SEQUENCE</scope>
</reference>
<feature type="domain" description="UBC core" evidence="1">
    <location>
        <begin position="7"/>
        <end position="159"/>
    </location>
</feature>
<sequence length="159" mass="18035">MTNVEQTRMKILAKQFGDMKKNHNMIAFFPDKMNPFNWHISFKGPVDSDFQGGIYHCQLKLTNYPDKPPEIKIMNESGAYHVNQALCIHGLSANNPQDWTPGTQISTIVEALSMYMNLRTDRGGLGFIKVLNQEAIKKHRDASIKFKCSCGADHSTLFK</sequence>
<dbReference type="EMBL" id="CAXDID020000325">
    <property type="protein sequence ID" value="CAL6077293.1"/>
    <property type="molecule type" value="Genomic_DNA"/>
</dbReference>
<dbReference type="EMBL" id="CATOUU010001123">
    <property type="protein sequence ID" value="CAI9973443.1"/>
    <property type="molecule type" value="Genomic_DNA"/>
</dbReference>
<dbReference type="InterPro" id="IPR016135">
    <property type="entry name" value="UBQ-conjugating_enzyme/RWD"/>
</dbReference>
<reference evidence="3 4" key="2">
    <citation type="submission" date="2024-07" db="EMBL/GenBank/DDBJ databases">
        <authorList>
            <person name="Akdeniz Z."/>
        </authorList>
    </citation>
    <scope>NUCLEOTIDE SEQUENCE [LARGE SCALE GENOMIC DNA]</scope>
</reference>
<dbReference type="SUPFAM" id="SSF54495">
    <property type="entry name" value="UBC-like"/>
    <property type="match status" value="1"/>
</dbReference>
<dbReference type="SMART" id="SM00212">
    <property type="entry name" value="UBCc"/>
    <property type="match status" value="1"/>
</dbReference>
<protein>
    <submittedName>
        <fullName evidence="2">Ubiquitin-conjugating enzyme E2</fullName>
    </submittedName>
    <submittedName>
        <fullName evidence="3">Ubiquitin-conjugating_enzyme E2</fullName>
    </submittedName>
</protein>
<evidence type="ECO:0000313" key="2">
    <source>
        <dbReference type="EMBL" id="CAI9973443.1"/>
    </source>
</evidence>
<keyword evidence="4" id="KW-1185">Reference proteome</keyword>
<evidence type="ECO:0000313" key="4">
    <source>
        <dbReference type="Proteomes" id="UP001642409"/>
    </source>
</evidence>
<comment type="caution">
    <text evidence="2">The sequence shown here is derived from an EMBL/GenBank/DDBJ whole genome shotgun (WGS) entry which is preliminary data.</text>
</comment>
<dbReference type="InterPro" id="IPR000608">
    <property type="entry name" value="UBC"/>
</dbReference>
<dbReference type="PROSITE" id="PS50127">
    <property type="entry name" value="UBC_2"/>
    <property type="match status" value="1"/>
</dbReference>
<name>A0AA86RHB7_9EUKA</name>
<evidence type="ECO:0000313" key="3">
    <source>
        <dbReference type="EMBL" id="CAL6077293.1"/>
    </source>
</evidence>
<dbReference type="InterPro" id="IPR050113">
    <property type="entry name" value="Ub_conjugating_enzyme"/>
</dbReference>
<accession>A0AA86RHB7</accession>
<evidence type="ECO:0000259" key="1">
    <source>
        <dbReference type="PROSITE" id="PS50127"/>
    </source>
</evidence>
<dbReference type="Gene3D" id="3.10.110.10">
    <property type="entry name" value="Ubiquitin Conjugating Enzyme"/>
    <property type="match status" value="1"/>
</dbReference>
<proteinExistence type="predicted"/>
<gene>
    <name evidence="3" type="ORF">HINF_LOCUS58178</name>
    <name evidence="2" type="ORF">HINF_LOCUS61088</name>
</gene>
<dbReference type="Proteomes" id="UP001642409">
    <property type="component" value="Unassembled WGS sequence"/>
</dbReference>